<reference evidence="7" key="1">
    <citation type="submission" date="2020-06" db="EMBL/GenBank/DDBJ databases">
        <authorList>
            <person name="Li T."/>
            <person name="Hu X."/>
            <person name="Zhang T."/>
            <person name="Song X."/>
            <person name="Zhang H."/>
            <person name="Dai N."/>
            <person name="Sheng W."/>
            <person name="Hou X."/>
            <person name="Wei L."/>
        </authorList>
    </citation>
    <scope>NUCLEOTIDE SEQUENCE</scope>
    <source>
        <strain evidence="7">KEN1</strain>
        <tissue evidence="7">Leaf</tissue>
    </source>
</reference>
<dbReference type="InterPro" id="IPR006564">
    <property type="entry name" value="Znf_PMZ"/>
</dbReference>
<feature type="domain" description="SWIM-type" evidence="6">
    <location>
        <begin position="175"/>
        <end position="216"/>
    </location>
</feature>
<dbReference type="InterPro" id="IPR007527">
    <property type="entry name" value="Znf_SWIM"/>
</dbReference>
<dbReference type="AlphaFoldDB" id="A0AAW2TP92"/>
<keyword evidence="1" id="KW-0479">Metal-binding</keyword>
<evidence type="ECO:0000256" key="5">
    <source>
        <dbReference type="SAM" id="MobiDB-lite"/>
    </source>
</evidence>
<reference evidence="7" key="2">
    <citation type="journal article" date="2024" name="Plant">
        <title>Genomic evolution and insights into agronomic trait innovations of Sesamum species.</title>
        <authorList>
            <person name="Miao H."/>
            <person name="Wang L."/>
            <person name="Qu L."/>
            <person name="Liu H."/>
            <person name="Sun Y."/>
            <person name="Le M."/>
            <person name="Wang Q."/>
            <person name="Wei S."/>
            <person name="Zheng Y."/>
            <person name="Lin W."/>
            <person name="Duan Y."/>
            <person name="Cao H."/>
            <person name="Xiong S."/>
            <person name="Wang X."/>
            <person name="Wei L."/>
            <person name="Li C."/>
            <person name="Ma Q."/>
            <person name="Ju M."/>
            <person name="Zhao R."/>
            <person name="Li G."/>
            <person name="Mu C."/>
            <person name="Tian Q."/>
            <person name="Mei H."/>
            <person name="Zhang T."/>
            <person name="Gao T."/>
            <person name="Zhang H."/>
        </authorList>
    </citation>
    <scope>NUCLEOTIDE SEQUENCE</scope>
    <source>
        <strain evidence="7">KEN1</strain>
    </source>
</reference>
<comment type="caution">
    <text evidence="7">The sequence shown here is derived from an EMBL/GenBank/DDBJ whole genome shotgun (WGS) entry which is preliminary data.</text>
</comment>
<name>A0AAW2TP92_9LAMI</name>
<keyword evidence="2 4" id="KW-0863">Zinc-finger</keyword>
<sequence length="357" mass="41123">MSDKQKGLIPAFESLFPDADNRFCVRHLHSNMKRDGFTGQSIKNALWAAARATRIEEFNCRVEQLKELDENAYNWLVKKPPHQWSRSHFSSHIKCDILLNNMCESFNAFILGTRDKPIITMLEGMRYLMMTRMQVSRDKARQWDSLICTKIKKVLEKNSKEAGECIPMKADDWHFQIMGPYDQHTADVLQRSCSCRRWDLTGIPCRHTISAIWCRNEELETYVHHCYRVSTYLKAYEPAILPLTSQEFWPKCDLPPPLPPTYENRPGRPKKMRRRESDEPPAATNPRKMRKSEKSMKCGICGGTGHNSRTCKNREKTSCSSPPSAPADNVVEMTSAASQHTTRSNNTQSKPKKLPVM</sequence>
<accession>A0AAW2TP92</accession>
<feature type="region of interest" description="Disordered" evidence="5">
    <location>
        <begin position="255"/>
        <end position="357"/>
    </location>
</feature>
<evidence type="ECO:0000259" key="6">
    <source>
        <dbReference type="PROSITE" id="PS50966"/>
    </source>
</evidence>
<evidence type="ECO:0000256" key="3">
    <source>
        <dbReference type="ARBA" id="ARBA00022833"/>
    </source>
</evidence>
<dbReference type="Pfam" id="PF04434">
    <property type="entry name" value="SWIM"/>
    <property type="match status" value="1"/>
</dbReference>
<organism evidence="7">
    <name type="scientific">Sesamum latifolium</name>
    <dbReference type="NCBI Taxonomy" id="2727402"/>
    <lineage>
        <taxon>Eukaryota</taxon>
        <taxon>Viridiplantae</taxon>
        <taxon>Streptophyta</taxon>
        <taxon>Embryophyta</taxon>
        <taxon>Tracheophyta</taxon>
        <taxon>Spermatophyta</taxon>
        <taxon>Magnoliopsida</taxon>
        <taxon>eudicotyledons</taxon>
        <taxon>Gunneridae</taxon>
        <taxon>Pentapetalae</taxon>
        <taxon>asterids</taxon>
        <taxon>lamiids</taxon>
        <taxon>Lamiales</taxon>
        <taxon>Pedaliaceae</taxon>
        <taxon>Sesamum</taxon>
    </lineage>
</organism>
<dbReference type="GO" id="GO:0008270">
    <property type="term" value="F:zinc ion binding"/>
    <property type="evidence" value="ECO:0007669"/>
    <property type="project" value="UniProtKB-KW"/>
</dbReference>
<dbReference type="EMBL" id="JACGWN010000014">
    <property type="protein sequence ID" value="KAL0406249.1"/>
    <property type="molecule type" value="Genomic_DNA"/>
</dbReference>
<evidence type="ECO:0000313" key="7">
    <source>
        <dbReference type="EMBL" id="KAL0406249.1"/>
    </source>
</evidence>
<dbReference type="PROSITE" id="PS50966">
    <property type="entry name" value="ZF_SWIM"/>
    <property type="match status" value="1"/>
</dbReference>
<evidence type="ECO:0000256" key="2">
    <source>
        <dbReference type="ARBA" id="ARBA00022771"/>
    </source>
</evidence>
<dbReference type="SMART" id="SM00575">
    <property type="entry name" value="ZnF_PMZ"/>
    <property type="match status" value="1"/>
</dbReference>
<evidence type="ECO:0000256" key="1">
    <source>
        <dbReference type="ARBA" id="ARBA00022723"/>
    </source>
</evidence>
<evidence type="ECO:0000256" key="4">
    <source>
        <dbReference type="PROSITE-ProRule" id="PRU00325"/>
    </source>
</evidence>
<protein>
    <recommendedName>
        <fullName evidence="6">SWIM-type domain-containing protein</fullName>
    </recommendedName>
</protein>
<dbReference type="PANTHER" id="PTHR31973">
    <property type="entry name" value="POLYPROTEIN, PUTATIVE-RELATED"/>
    <property type="match status" value="1"/>
</dbReference>
<dbReference type="PANTHER" id="PTHR31973:SF191">
    <property type="entry name" value="OS05G0489400 PROTEIN"/>
    <property type="match status" value="1"/>
</dbReference>
<proteinExistence type="predicted"/>
<gene>
    <name evidence="7" type="ORF">Slati_3938800</name>
</gene>
<feature type="compositionally biased region" description="Polar residues" evidence="5">
    <location>
        <begin position="335"/>
        <end position="349"/>
    </location>
</feature>
<keyword evidence="3" id="KW-0862">Zinc</keyword>